<feature type="region of interest" description="Disordered" evidence="1">
    <location>
        <begin position="128"/>
        <end position="169"/>
    </location>
</feature>
<organism evidence="2 3">
    <name type="scientific">Gloeobacter violaceus (strain ATCC 29082 / PCC 7421)</name>
    <dbReference type="NCBI Taxonomy" id="251221"/>
    <lineage>
        <taxon>Bacteria</taxon>
        <taxon>Bacillati</taxon>
        <taxon>Cyanobacteriota</taxon>
        <taxon>Cyanophyceae</taxon>
        <taxon>Gloeobacterales</taxon>
        <taxon>Gloeobacteraceae</taxon>
        <taxon>Gloeobacter</taxon>
    </lineage>
</organism>
<evidence type="ECO:0000313" key="3">
    <source>
        <dbReference type="Proteomes" id="UP000000557"/>
    </source>
</evidence>
<dbReference type="OrthoDB" id="9867630at2"/>
<reference evidence="2 3" key="1">
    <citation type="journal article" date="2003" name="DNA Res.">
        <title>Complete genome structure of Gloeobacter violaceus PCC 7421, a cyanobacterium that lacks thylakoids.</title>
        <authorList>
            <person name="Nakamura Y."/>
            <person name="Kaneko T."/>
            <person name="Sato S."/>
            <person name="Mimuro M."/>
            <person name="Miyashita H."/>
            <person name="Tsuchiya T."/>
            <person name="Sasamoto S."/>
            <person name="Watanabe A."/>
            <person name="Kawashima K."/>
            <person name="Kishida Y."/>
            <person name="Kiyokawa C."/>
            <person name="Kohara M."/>
            <person name="Matsumoto M."/>
            <person name="Matsuno A."/>
            <person name="Nakazaki N."/>
            <person name="Shimpo S."/>
            <person name="Takeuchi C."/>
            <person name="Yamada M."/>
            <person name="Tabata S."/>
        </authorList>
    </citation>
    <scope>NUCLEOTIDE SEQUENCE [LARGE SCALE GENOMIC DNA]</scope>
    <source>
        <strain evidence="3">ATCC 29082 / PCC 7421</strain>
    </source>
</reference>
<keyword evidence="3" id="KW-1185">Reference proteome</keyword>
<accession>Q7NI28</accession>
<dbReference type="InParanoid" id="Q7NI28"/>
<name>Q7NI28_GLOVI</name>
<sequence length="169" mass="18189">MQKWPNIKPREQKAMQANDRSPGEIAVLFRHQDTAEQAVLDLRAAGFAPRIYALPGVEDLPWVDSDLIVGEPGALEGLAPRLLEAGLSEQRVRYFTDGVRDNKILIVVAAGERSEAVFAILKPRGGDYGSGGPEGSNDPQAGSAFSFEDGADSSDPEMRASGIWSRGSH</sequence>
<reference evidence="2 3" key="2">
    <citation type="journal article" date="2003" name="DNA Res.">
        <title>Complete genome structure of Gloeobacter violaceus PCC 7421, a cyanobacterium that lacks thylakoids (supplement).</title>
        <authorList>
            <person name="Nakamura Y."/>
            <person name="Kaneko T."/>
            <person name="Sato S."/>
            <person name="Mimuro M."/>
            <person name="Miyashita H."/>
            <person name="Tsuchiya T."/>
            <person name="Sasamoto S."/>
            <person name="Watanabe A."/>
            <person name="Kawashima K."/>
            <person name="Kishida Y."/>
            <person name="Kiyokawa C."/>
            <person name="Kohara M."/>
            <person name="Matsumoto M."/>
            <person name="Matsuno A."/>
            <person name="Nakazaki N."/>
            <person name="Shimpo S."/>
            <person name="Takeuchi C."/>
            <person name="Yamada M."/>
            <person name="Tabata S."/>
        </authorList>
    </citation>
    <scope>NUCLEOTIDE SEQUENCE [LARGE SCALE GENOMIC DNA]</scope>
    <source>
        <strain evidence="3">ATCC 29082 / PCC 7421</strain>
    </source>
</reference>
<dbReference type="EMBL" id="BA000045">
    <property type="protein sequence ID" value="BAC90297.1"/>
    <property type="molecule type" value="Genomic_DNA"/>
</dbReference>
<dbReference type="EnsemblBacteria" id="BAC90297">
    <property type="protein sequence ID" value="BAC90297"/>
    <property type="gene ID" value="BAC90297"/>
</dbReference>
<evidence type="ECO:0000313" key="2">
    <source>
        <dbReference type="EMBL" id="BAC90297.1"/>
    </source>
</evidence>
<dbReference type="HOGENOM" id="CLU_1624786_0_0_3"/>
<dbReference type="Proteomes" id="UP000000557">
    <property type="component" value="Chromosome"/>
</dbReference>
<dbReference type="AlphaFoldDB" id="Q7NI28"/>
<protein>
    <submittedName>
        <fullName evidence="2">Gll2356 protein</fullName>
    </submittedName>
</protein>
<proteinExistence type="predicted"/>
<gene>
    <name evidence="2" type="ordered locus">gll2356</name>
</gene>
<evidence type="ECO:0000256" key="1">
    <source>
        <dbReference type="SAM" id="MobiDB-lite"/>
    </source>
</evidence>
<dbReference type="KEGG" id="gvi:gll2356"/>